<gene>
    <name evidence="2" type="ORF">A4W93_17060</name>
</gene>
<accession>A0A1W6LB68</accession>
<dbReference type="Proteomes" id="UP000193427">
    <property type="component" value="Chromosome"/>
</dbReference>
<reference evidence="2 3" key="1">
    <citation type="submission" date="2016-04" db="EMBL/GenBank/DDBJ databases">
        <title>Complete genome sequence of natural rubber-degrading, novel Gram-negative bacterium, Rhizobacter gummiphilus strain NS21.</title>
        <authorList>
            <person name="Tabata M."/>
            <person name="Kasai D."/>
            <person name="Fukuda M."/>
        </authorList>
    </citation>
    <scope>NUCLEOTIDE SEQUENCE [LARGE SCALE GENOMIC DNA]</scope>
    <source>
        <strain evidence="2 3">NS21</strain>
    </source>
</reference>
<dbReference type="GO" id="GO:0016787">
    <property type="term" value="F:hydrolase activity"/>
    <property type="evidence" value="ECO:0007669"/>
    <property type="project" value="UniProtKB-KW"/>
</dbReference>
<dbReference type="RefSeq" id="WP_085751757.1">
    <property type="nucleotide sequence ID" value="NZ_BSPR01000013.1"/>
</dbReference>
<name>A0A1W6LB68_9BURK</name>
<dbReference type="InterPro" id="IPR029058">
    <property type="entry name" value="AB_hydrolase_fold"/>
</dbReference>
<protein>
    <submittedName>
        <fullName evidence="2">Alpha/beta hydrolase</fullName>
    </submittedName>
</protein>
<evidence type="ECO:0000256" key="1">
    <source>
        <dbReference type="ARBA" id="ARBA00022801"/>
    </source>
</evidence>
<dbReference type="SUPFAM" id="SSF53474">
    <property type="entry name" value="alpha/beta-Hydrolases"/>
    <property type="match status" value="1"/>
</dbReference>
<evidence type="ECO:0000313" key="2">
    <source>
        <dbReference type="EMBL" id="ARN21470.1"/>
    </source>
</evidence>
<dbReference type="PANTHER" id="PTHR43329">
    <property type="entry name" value="EPOXIDE HYDROLASE"/>
    <property type="match status" value="1"/>
</dbReference>
<keyword evidence="3" id="KW-1185">Reference proteome</keyword>
<dbReference type="Gene3D" id="3.40.50.1820">
    <property type="entry name" value="alpha/beta hydrolase"/>
    <property type="match status" value="1"/>
</dbReference>
<dbReference type="PRINTS" id="PR00111">
    <property type="entry name" value="ABHYDROLASE"/>
</dbReference>
<keyword evidence="1 2" id="KW-0378">Hydrolase</keyword>
<dbReference type="AlphaFoldDB" id="A0A1W6LB68"/>
<dbReference type="PRINTS" id="PR00412">
    <property type="entry name" value="EPOXHYDRLASE"/>
</dbReference>
<sequence length="296" mass="32244">MGAWFDGFDAGFHPANGQHLFVRTGGRRDGPPLLLLHGFPQTHAIWHRVAVQLADRFFLVMPDLRGYGASSKPAGGGDHADYSKRAMARDVVELMRQLGHTTFAVCGHDRGGRVAHRLAIDHPGAVTQLCLLDIAPTLDMYAATDMAFAKAYYHWFHLIQPEPLPERMIGGDPLGYLRAKLGGWGSAGAAFMEPEAVAAYEAAFVPATIHAMCEDYRAAAGIDLDHDRASRSAGEKIRCDLHLLWGERGVVHKLFDPMALWQAQCAGTVSGRAVPSGHYIPEERPDDVAAVLRAFG</sequence>
<dbReference type="STRING" id="946333.A4W93_17060"/>
<dbReference type="Pfam" id="PF00561">
    <property type="entry name" value="Abhydrolase_1"/>
    <property type="match status" value="1"/>
</dbReference>
<dbReference type="OrthoDB" id="9780765at2"/>
<dbReference type="InterPro" id="IPR000073">
    <property type="entry name" value="AB_hydrolase_1"/>
</dbReference>
<proteinExistence type="predicted"/>
<organism evidence="2 3">
    <name type="scientific">Piscinibacter gummiphilus</name>
    <dbReference type="NCBI Taxonomy" id="946333"/>
    <lineage>
        <taxon>Bacteria</taxon>
        <taxon>Pseudomonadati</taxon>
        <taxon>Pseudomonadota</taxon>
        <taxon>Betaproteobacteria</taxon>
        <taxon>Burkholderiales</taxon>
        <taxon>Sphaerotilaceae</taxon>
        <taxon>Piscinibacter</taxon>
    </lineage>
</organism>
<evidence type="ECO:0000313" key="3">
    <source>
        <dbReference type="Proteomes" id="UP000193427"/>
    </source>
</evidence>
<dbReference type="EMBL" id="CP015118">
    <property type="protein sequence ID" value="ARN21470.1"/>
    <property type="molecule type" value="Genomic_DNA"/>
</dbReference>
<dbReference type="InterPro" id="IPR000639">
    <property type="entry name" value="Epox_hydrolase-like"/>
</dbReference>
<dbReference type="KEGG" id="rgu:A4W93_17060"/>